<dbReference type="OrthoDB" id="1918565at2759"/>
<dbReference type="Proteomes" id="UP000796880">
    <property type="component" value="Unassembled WGS sequence"/>
</dbReference>
<gene>
    <name evidence="1" type="ORF">FNV43_RR02313</name>
</gene>
<accession>A0A8K0MTZ0</accession>
<dbReference type="Pfam" id="PF14299">
    <property type="entry name" value="PP2"/>
    <property type="match status" value="1"/>
</dbReference>
<evidence type="ECO:0000313" key="1">
    <source>
        <dbReference type="EMBL" id="KAF3457655.1"/>
    </source>
</evidence>
<dbReference type="AlphaFoldDB" id="A0A8K0MTZ0"/>
<protein>
    <recommendedName>
        <fullName evidence="3">F-box protein PP2-B12</fullName>
    </recommendedName>
</protein>
<comment type="caution">
    <text evidence="1">The sequence shown here is derived from an EMBL/GenBank/DDBJ whole genome shotgun (WGS) entry which is preliminary data.</text>
</comment>
<dbReference type="EMBL" id="VOIH02000001">
    <property type="protein sequence ID" value="KAF3457655.1"/>
    <property type="molecule type" value="Genomic_DNA"/>
</dbReference>
<reference evidence="1" key="1">
    <citation type="submission" date="2020-03" db="EMBL/GenBank/DDBJ databases">
        <title>A high-quality chromosome-level genome assembly of a woody plant with both climbing and erect habits, Rhamnella rubrinervis.</title>
        <authorList>
            <person name="Lu Z."/>
            <person name="Yang Y."/>
            <person name="Zhu X."/>
            <person name="Sun Y."/>
        </authorList>
    </citation>
    <scope>NUCLEOTIDE SEQUENCE</scope>
    <source>
        <strain evidence="1">BYM</strain>
        <tissue evidence="1">Leaf</tissue>
    </source>
</reference>
<dbReference type="PANTHER" id="PTHR32278">
    <property type="entry name" value="F-BOX DOMAIN-CONTAINING PROTEIN"/>
    <property type="match status" value="1"/>
</dbReference>
<keyword evidence="2" id="KW-1185">Reference proteome</keyword>
<evidence type="ECO:0008006" key="3">
    <source>
        <dbReference type="Google" id="ProtNLM"/>
    </source>
</evidence>
<organism evidence="1 2">
    <name type="scientific">Rhamnella rubrinervis</name>
    <dbReference type="NCBI Taxonomy" id="2594499"/>
    <lineage>
        <taxon>Eukaryota</taxon>
        <taxon>Viridiplantae</taxon>
        <taxon>Streptophyta</taxon>
        <taxon>Embryophyta</taxon>
        <taxon>Tracheophyta</taxon>
        <taxon>Spermatophyta</taxon>
        <taxon>Magnoliopsida</taxon>
        <taxon>eudicotyledons</taxon>
        <taxon>Gunneridae</taxon>
        <taxon>Pentapetalae</taxon>
        <taxon>rosids</taxon>
        <taxon>fabids</taxon>
        <taxon>Rosales</taxon>
        <taxon>Rhamnaceae</taxon>
        <taxon>rhamnoid group</taxon>
        <taxon>Rhamneae</taxon>
        <taxon>Rhamnella</taxon>
    </lineage>
</organism>
<name>A0A8K0MTZ0_9ROSA</name>
<sequence length="256" mass="30243">MLAGRLWFVLSLDQLWIPMRFGEIFFPTTTARSFRNRVWHRPWIPFRRRISFSSLDHPVVIDNGTMSFAIDKKSGKKCYMIGARRLSIAWGDTPSYWRWRSLPAQSRFLEVAELRFVWWLDIKGRIETNMLSPKTRYAAYFVYKLKERSYGLQEKPVKLRVYFEGEEEHQEVLGHVNGYETSTTSVFLEPPQNMLQQFKERGDGWMEVEMGEFFNDGGEKDDQRILVFSLFEFDNITTKSGLVVEGIELRPKAIDR</sequence>
<dbReference type="InterPro" id="IPR025886">
    <property type="entry name" value="PP2-like"/>
</dbReference>
<evidence type="ECO:0000313" key="2">
    <source>
        <dbReference type="Proteomes" id="UP000796880"/>
    </source>
</evidence>
<proteinExistence type="predicted"/>
<dbReference type="PANTHER" id="PTHR32278:SF135">
    <property type="entry name" value="F-BOX PROTEIN PP2-B12"/>
    <property type="match status" value="1"/>
</dbReference>